<comment type="catalytic activity">
    <reaction evidence="7">
        <text>a peptidoglycan chain = a peptidoglycan chain with N-acetyl-1,6-anhydromuramyl-[peptide] at the reducing end + a peptidoglycan chain with N-acetylglucosamine at the non-reducing end.</text>
        <dbReference type="EC" id="4.2.2.29"/>
    </reaction>
</comment>
<evidence type="ECO:0000256" key="4">
    <source>
        <dbReference type="ARBA" id="ARBA00023136"/>
    </source>
</evidence>
<dbReference type="CDD" id="cd08010">
    <property type="entry name" value="MltG_like"/>
    <property type="match status" value="1"/>
</dbReference>
<evidence type="ECO:0000256" key="7">
    <source>
        <dbReference type="HAMAP-Rule" id="MF_02065"/>
    </source>
</evidence>
<name>A0A0V8JK31_9BACI</name>
<keyword evidence="5 7" id="KW-0456">Lyase</keyword>
<proteinExistence type="inferred from homology"/>
<evidence type="ECO:0000256" key="5">
    <source>
        <dbReference type="ARBA" id="ARBA00023239"/>
    </source>
</evidence>
<comment type="caution">
    <text evidence="8">The sequence shown here is derived from an EMBL/GenBank/DDBJ whole genome shotgun (WGS) entry which is preliminary data.</text>
</comment>
<dbReference type="GO" id="GO:0008932">
    <property type="term" value="F:lytic endotransglycosylase activity"/>
    <property type="evidence" value="ECO:0007669"/>
    <property type="project" value="UniProtKB-UniRule"/>
</dbReference>
<protein>
    <recommendedName>
        <fullName evidence="7">Endolytic murein transglycosylase</fullName>
        <ecNumber evidence="7">4.2.2.29</ecNumber>
    </recommendedName>
    <alternativeName>
        <fullName evidence="7">Peptidoglycan lytic transglycosylase</fullName>
    </alternativeName>
    <alternativeName>
        <fullName evidence="7">Peptidoglycan polymerization terminase</fullName>
    </alternativeName>
</protein>
<evidence type="ECO:0000313" key="9">
    <source>
        <dbReference type="Proteomes" id="UP000053681"/>
    </source>
</evidence>
<accession>A0A0V8JK31</accession>
<keyword evidence="4 7" id="KW-0472">Membrane</keyword>
<evidence type="ECO:0000313" key="8">
    <source>
        <dbReference type="EMBL" id="KSU87306.1"/>
    </source>
</evidence>
<dbReference type="PANTHER" id="PTHR30518">
    <property type="entry name" value="ENDOLYTIC MUREIN TRANSGLYCOSYLASE"/>
    <property type="match status" value="1"/>
</dbReference>
<gene>
    <name evidence="7" type="primary">mltG</name>
    <name evidence="8" type="ORF">AS180_13750</name>
</gene>
<dbReference type="Gene3D" id="3.30.1490.480">
    <property type="entry name" value="Endolytic murein transglycosylase"/>
    <property type="match status" value="1"/>
</dbReference>
<evidence type="ECO:0000256" key="3">
    <source>
        <dbReference type="ARBA" id="ARBA00022989"/>
    </source>
</evidence>
<dbReference type="InterPro" id="IPR003770">
    <property type="entry name" value="MLTG-like"/>
</dbReference>
<dbReference type="EMBL" id="LNQP01000047">
    <property type="protein sequence ID" value="KSU87306.1"/>
    <property type="molecule type" value="Genomic_DNA"/>
</dbReference>
<dbReference type="PANTHER" id="PTHR30518:SF2">
    <property type="entry name" value="ENDOLYTIC MUREIN TRANSGLYCOSYLASE"/>
    <property type="match status" value="1"/>
</dbReference>
<dbReference type="Proteomes" id="UP000053681">
    <property type="component" value="Unassembled WGS sequence"/>
</dbReference>
<evidence type="ECO:0000256" key="1">
    <source>
        <dbReference type="ARBA" id="ARBA00022475"/>
    </source>
</evidence>
<feature type="site" description="Important for catalytic activity" evidence="7">
    <location>
        <position position="245"/>
    </location>
</feature>
<keyword evidence="1 7" id="KW-1003">Cell membrane</keyword>
<comment type="similarity">
    <text evidence="7">Belongs to the transglycosylase MltG family.</text>
</comment>
<dbReference type="AlphaFoldDB" id="A0A0V8JK31"/>
<evidence type="ECO:0000256" key="2">
    <source>
        <dbReference type="ARBA" id="ARBA00022692"/>
    </source>
</evidence>
<dbReference type="GO" id="GO:0005886">
    <property type="term" value="C:plasma membrane"/>
    <property type="evidence" value="ECO:0007669"/>
    <property type="project" value="UniProtKB-UniRule"/>
</dbReference>
<keyword evidence="3 7" id="KW-1133">Transmembrane helix</keyword>
<dbReference type="Gene3D" id="3.30.160.60">
    <property type="entry name" value="Classic Zinc Finger"/>
    <property type="match status" value="1"/>
</dbReference>
<keyword evidence="2 7" id="KW-0812">Transmembrane</keyword>
<comment type="function">
    <text evidence="7">Functions as a peptidoglycan terminase that cleaves nascent peptidoglycan strands endolytically to terminate their elongation.</text>
</comment>
<dbReference type="HAMAP" id="MF_02065">
    <property type="entry name" value="MltG"/>
    <property type="match status" value="1"/>
</dbReference>
<keyword evidence="9" id="KW-1185">Reference proteome</keyword>
<keyword evidence="6 7" id="KW-0961">Cell wall biogenesis/degradation</keyword>
<dbReference type="GO" id="GO:0071555">
    <property type="term" value="P:cell wall organization"/>
    <property type="evidence" value="ECO:0007669"/>
    <property type="project" value="UniProtKB-KW"/>
</dbReference>
<sequence length="366" mass="41539">MSHQSFFTPKKNKRKKIIIVTIILLAVLIGGGVFYAQSFVQPVDKNSSKKVNITIPQGSSVRSIGTLLKEEKLIKSESAFRYYIKMSSVSGFQAGTYTFSPSMSLSEMVDMMETGDVSKNPDVRLAIPEGRQLDEIATIIANRTNYTEEEVMNTLDDPAFIEKMKKKYPDLVTDEVFNKDIKHPLEGYLYPATYDHYDSNVSLEVILDKMIGKTNGVLAQYQKEMKSKKYTAHKLLTMASLIEEEATEQVDREKIASVFYNRLEEDMPLQTDPTVLYALGEHRERVYYKDLEVDSPYNTYREKGLTPGPIANSGLMSIKAALEPADTNYLYFLANKDGEVIFTKTLDEHNQEKATHITGPREEDKK</sequence>
<dbReference type="Pfam" id="PF02618">
    <property type="entry name" value="YceG"/>
    <property type="match status" value="1"/>
</dbReference>
<dbReference type="EC" id="4.2.2.29" evidence="7"/>
<dbReference type="GO" id="GO:0009252">
    <property type="term" value="P:peptidoglycan biosynthetic process"/>
    <property type="evidence" value="ECO:0007669"/>
    <property type="project" value="UniProtKB-UniRule"/>
</dbReference>
<organism evidence="8 9">
    <name type="scientific">Priestia veravalensis</name>
    <dbReference type="NCBI Taxonomy" id="1414648"/>
    <lineage>
        <taxon>Bacteria</taxon>
        <taxon>Bacillati</taxon>
        <taxon>Bacillota</taxon>
        <taxon>Bacilli</taxon>
        <taxon>Bacillales</taxon>
        <taxon>Bacillaceae</taxon>
        <taxon>Priestia</taxon>
    </lineage>
</organism>
<dbReference type="NCBIfam" id="TIGR00247">
    <property type="entry name" value="endolytic transglycosylase MltG"/>
    <property type="match status" value="1"/>
</dbReference>
<reference evidence="8 9" key="1">
    <citation type="submission" date="2015-11" db="EMBL/GenBank/DDBJ databases">
        <title>Bacillus caseinolyticus sp nov.</title>
        <authorList>
            <person name="Dastager S.G."/>
            <person name="Mawlankar R."/>
        </authorList>
    </citation>
    <scope>NUCLEOTIDE SEQUENCE [LARGE SCALE GENOMIC DNA]</scope>
    <source>
        <strain evidence="8 9">SGD-V-76</strain>
    </source>
</reference>
<evidence type="ECO:0000256" key="6">
    <source>
        <dbReference type="ARBA" id="ARBA00023316"/>
    </source>
</evidence>